<organism evidence="1 2">
    <name type="scientific">Longimonas halophila</name>
    <dbReference type="NCBI Taxonomy" id="1469170"/>
    <lineage>
        <taxon>Bacteria</taxon>
        <taxon>Pseudomonadati</taxon>
        <taxon>Rhodothermota</taxon>
        <taxon>Rhodothermia</taxon>
        <taxon>Rhodothermales</taxon>
        <taxon>Salisaetaceae</taxon>
        <taxon>Longimonas</taxon>
    </lineage>
</organism>
<evidence type="ECO:0000313" key="1">
    <source>
        <dbReference type="EMBL" id="PEN05045.1"/>
    </source>
</evidence>
<evidence type="ECO:0000313" key="2">
    <source>
        <dbReference type="Proteomes" id="UP000221024"/>
    </source>
</evidence>
<reference evidence="1 2" key="1">
    <citation type="submission" date="2017-10" db="EMBL/GenBank/DDBJ databases">
        <title>Draft genome of Longimonas halophila.</title>
        <authorList>
            <person name="Goh K.M."/>
            <person name="Shamsir M.S."/>
            <person name="Lim S.W."/>
        </authorList>
    </citation>
    <scope>NUCLEOTIDE SEQUENCE [LARGE SCALE GENOMIC DNA]</scope>
    <source>
        <strain evidence="1 2">KCTC 42399</strain>
    </source>
</reference>
<comment type="caution">
    <text evidence="1">The sequence shown here is derived from an EMBL/GenBank/DDBJ whole genome shotgun (WGS) entry which is preliminary data.</text>
</comment>
<accession>A0A2H3NU78</accession>
<protein>
    <submittedName>
        <fullName evidence="1">Uncharacterized protein</fullName>
    </submittedName>
</protein>
<dbReference type="Proteomes" id="UP000221024">
    <property type="component" value="Unassembled WGS sequence"/>
</dbReference>
<gene>
    <name evidence="1" type="ORF">CRI93_14115</name>
</gene>
<dbReference type="EMBL" id="PDEP01000017">
    <property type="protein sequence ID" value="PEN05045.1"/>
    <property type="molecule type" value="Genomic_DNA"/>
</dbReference>
<name>A0A2H3NU78_9BACT</name>
<dbReference type="AlphaFoldDB" id="A0A2H3NU78"/>
<keyword evidence="2" id="KW-1185">Reference proteome</keyword>
<dbReference type="RefSeq" id="WP_098063290.1">
    <property type="nucleotide sequence ID" value="NZ_PDEP01000017.1"/>
</dbReference>
<sequence length="185" mass="21840">MAEQYGRLRIEARRGAKVKEIAEFLTALEEAYNNLYVIEFYISNREDLFRKRPYYPPPFEYPVPFERIRGLILPEDELRLDSVVIESPGWWEFLGVLNPIESLRKYLNDRHERNKDIDFRSEQEKEKGELEIERLKTQVLKEAGFSEEDIRRMIVEHGANPLQSLDKFQDSKLIGGASSEQSQDE</sequence>
<proteinExistence type="predicted"/>
<dbReference type="OrthoDB" id="1494565at2"/>